<gene>
    <name evidence="3" type="ORF">N7494_009755</name>
</gene>
<protein>
    <recommendedName>
        <fullName evidence="2">DUF7053 domain-containing protein</fullName>
    </recommendedName>
</protein>
<dbReference type="InterPro" id="IPR055481">
    <property type="entry name" value="DUF7053"/>
</dbReference>
<dbReference type="Pfam" id="PF23155">
    <property type="entry name" value="DUF7053"/>
    <property type="match status" value="1"/>
</dbReference>
<dbReference type="PANTHER" id="PTHR38117:SF2">
    <property type="entry name" value="NACHT AND WD40 DOMAIN PROTEIN"/>
    <property type="match status" value="1"/>
</dbReference>
<dbReference type="PANTHER" id="PTHR38117">
    <property type="entry name" value="NACHT AND WD40 DOMAIN PROTEIN"/>
    <property type="match status" value="1"/>
</dbReference>
<proteinExistence type="predicted"/>
<dbReference type="AlphaFoldDB" id="A0AAD6CTD0"/>
<evidence type="ECO:0000313" key="3">
    <source>
        <dbReference type="EMBL" id="KAJ5533203.1"/>
    </source>
</evidence>
<evidence type="ECO:0000313" key="4">
    <source>
        <dbReference type="Proteomes" id="UP001220324"/>
    </source>
</evidence>
<feature type="region of interest" description="Disordered" evidence="1">
    <location>
        <begin position="128"/>
        <end position="170"/>
    </location>
</feature>
<feature type="compositionally biased region" description="Low complexity" evidence="1">
    <location>
        <begin position="149"/>
        <end position="161"/>
    </location>
</feature>
<feature type="domain" description="DUF7053" evidence="2">
    <location>
        <begin position="2"/>
        <end position="106"/>
    </location>
</feature>
<sequence>MGSGKISFKGCFENHPWGVTAHTYPPMGIDLFSKFRVEGTQFNEVDGPDSKHKPDLEQRIPGVPANGLYLLEEVEIKCNITLMAFVKSQLKAASKVLVDRLIKKAELLDAGVLQALFEDGTLRTFNPADRTQLPMQPPMSPTLPHSPTGSSRWGGSVSSSGHTNSVAPSYGTEYRRSLNEAVELPDTSAVNRGLPFTRFDKGFPTELPAMEEVQRDYK</sequence>
<accession>A0AAD6CTD0</accession>
<evidence type="ECO:0000256" key="1">
    <source>
        <dbReference type="SAM" id="MobiDB-lite"/>
    </source>
</evidence>
<dbReference type="Proteomes" id="UP001220324">
    <property type="component" value="Unassembled WGS sequence"/>
</dbReference>
<name>A0AAD6CTD0_9EURO</name>
<keyword evidence="4" id="KW-1185">Reference proteome</keyword>
<organism evidence="3 4">
    <name type="scientific">Penicillium frequentans</name>
    <dbReference type="NCBI Taxonomy" id="3151616"/>
    <lineage>
        <taxon>Eukaryota</taxon>
        <taxon>Fungi</taxon>
        <taxon>Dikarya</taxon>
        <taxon>Ascomycota</taxon>
        <taxon>Pezizomycotina</taxon>
        <taxon>Eurotiomycetes</taxon>
        <taxon>Eurotiomycetidae</taxon>
        <taxon>Eurotiales</taxon>
        <taxon>Aspergillaceae</taxon>
        <taxon>Penicillium</taxon>
    </lineage>
</organism>
<reference evidence="3 4" key="1">
    <citation type="journal article" date="2023" name="IMA Fungus">
        <title>Comparative genomic study of the Penicillium genus elucidates a diverse pangenome and 15 lateral gene transfer events.</title>
        <authorList>
            <person name="Petersen C."/>
            <person name="Sorensen T."/>
            <person name="Nielsen M.R."/>
            <person name="Sondergaard T.E."/>
            <person name="Sorensen J.L."/>
            <person name="Fitzpatrick D.A."/>
            <person name="Frisvad J.C."/>
            <person name="Nielsen K.L."/>
        </authorList>
    </citation>
    <scope>NUCLEOTIDE SEQUENCE [LARGE SCALE GENOMIC DNA]</scope>
    <source>
        <strain evidence="3 4">IBT 35679</strain>
    </source>
</reference>
<comment type="caution">
    <text evidence="3">The sequence shown here is derived from an EMBL/GenBank/DDBJ whole genome shotgun (WGS) entry which is preliminary data.</text>
</comment>
<dbReference type="EMBL" id="JAQIZZ010000007">
    <property type="protein sequence ID" value="KAJ5533203.1"/>
    <property type="molecule type" value="Genomic_DNA"/>
</dbReference>
<evidence type="ECO:0000259" key="2">
    <source>
        <dbReference type="Pfam" id="PF23155"/>
    </source>
</evidence>